<comment type="subcellular location">
    <subcellularLocation>
        <location evidence="1">Cytoplasm</location>
    </subcellularLocation>
</comment>
<dbReference type="RefSeq" id="WP_268060813.1">
    <property type="nucleotide sequence ID" value="NZ_JAPQFJ010000005.1"/>
</dbReference>
<sequence length="138" mass="16002">MRHFILASHSRFAEGIYASVKLIVGEQERVTILNAYVEQGEDFKKRVERLMNTFNEKDEIIVITDILGGSVNNEFMNYLKREKFYLSTGMNLPMLIELFVQEKTEDDTKKLLENVTKIGSESVLFCNSLFSESDEEDF</sequence>
<keyword evidence="10" id="KW-1185">Reference proteome</keyword>
<dbReference type="Pfam" id="PF03610">
    <property type="entry name" value="EIIA-man"/>
    <property type="match status" value="1"/>
</dbReference>
<feature type="domain" description="PTS EIIA type-4" evidence="8">
    <location>
        <begin position="1"/>
        <end position="123"/>
    </location>
</feature>
<keyword evidence="5" id="KW-0808">Transferase</keyword>
<dbReference type="Gene3D" id="3.40.50.510">
    <property type="entry name" value="Phosphotransferase system, mannose-type IIA component"/>
    <property type="match status" value="1"/>
</dbReference>
<keyword evidence="6" id="KW-0598">Phosphotransferase system</keyword>
<dbReference type="PROSITE" id="PS51096">
    <property type="entry name" value="PTS_EIIA_TYPE_4"/>
    <property type="match status" value="1"/>
</dbReference>
<evidence type="ECO:0000313" key="10">
    <source>
        <dbReference type="Proteomes" id="UP001144612"/>
    </source>
</evidence>
<protein>
    <submittedName>
        <fullName evidence="9">PTS sugar transporter subunit IIA</fullName>
    </submittedName>
</protein>
<evidence type="ECO:0000256" key="2">
    <source>
        <dbReference type="ARBA" id="ARBA00022448"/>
    </source>
</evidence>
<evidence type="ECO:0000256" key="4">
    <source>
        <dbReference type="ARBA" id="ARBA00022597"/>
    </source>
</evidence>
<reference evidence="9" key="1">
    <citation type="submission" date="2022-12" db="EMBL/GenBank/DDBJ databases">
        <title>Clostridium sp. nov., isolated from industrial wastewater.</title>
        <authorList>
            <person name="Jiayan W."/>
        </authorList>
    </citation>
    <scope>NUCLEOTIDE SEQUENCE</scope>
    <source>
        <strain evidence="9">ZC22-4</strain>
    </source>
</reference>
<evidence type="ECO:0000256" key="3">
    <source>
        <dbReference type="ARBA" id="ARBA00022490"/>
    </source>
</evidence>
<dbReference type="PANTHER" id="PTHR33799">
    <property type="entry name" value="PTS PERMEASE-RELATED-RELATED"/>
    <property type="match status" value="1"/>
</dbReference>
<accession>A0ABT4DB03</accession>
<dbReference type="EMBL" id="JAPQFJ010000005">
    <property type="protein sequence ID" value="MCY6958401.1"/>
    <property type="molecule type" value="Genomic_DNA"/>
</dbReference>
<dbReference type="Proteomes" id="UP001144612">
    <property type="component" value="Unassembled WGS sequence"/>
</dbReference>
<evidence type="ECO:0000256" key="1">
    <source>
        <dbReference type="ARBA" id="ARBA00004496"/>
    </source>
</evidence>
<dbReference type="CDD" id="cd00006">
    <property type="entry name" value="PTS_IIA_man"/>
    <property type="match status" value="1"/>
</dbReference>
<organism evidence="9 10">
    <name type="scientific">Clostridium brassicae</name>
    <dbReference type="NCBI Taxonomy" id="2999072"/>
    <lineage>
        <taxon>Bacteria</taxon>
        <taxon>Bacillati</taxon>
        <taxon>Bacillota</taxon>
        <taxon>Clostridia</taxon>
        <taxon>Eubacteriales</taxon>
        <taxon>Clostridiaceae</taxon>
        <taxon>Clostridium</taxon>
    </lineage>
</organism>
<evidence type="ECO:0000313" key="9">
    <source>
        <dbReference type="EMBL" id="MCY6958401.1"/>
    </source>
</evidence>
<dbReference type="InterPro" id="IPR004701">
    <property type="entry name" value="PTS_EIIA_man-typ"/>
</dbReference>
<dbReference type="PANTHER" id="PTHR33799:SF1">
    <property type="entry name" value="PTS SYSTEM MANNOSE-SPECIFIC EIIAB COMPONENT-RELATED"/>
    <property type="match status" value="1"/>
</dbReference>
<keyword evidence="2" id="KW-0813">Transport</keyword>
<proteinExistence type="predicted"/>
<evidence type="ECO:0000256" key="7">
    <source>
        <dbReference type="ARBA" id="ARBA00022777"/>
    </source>
</evidence>
<keyword evidence="7" id="KW-0418">Kinase</keyword>
<dbReference type="InterPro" id="IPR033887">
    <property type="entry name" value="PTS_IIA_man"/>
</dbReference>
<comment type="caution">
    <text evidence="9">The sequence shown here is derived from an EMBL/GenBank/DDBJ whole genome shotgun (WGS) entry which is preliminary data.</text>
</comment>
<keyword evidence="4 9" id="KW-0762">Sugar transport</keyword>
<keyword evidence="3" id="KW-0963">Cytoplasm</keyword>
<dbReference type="InterPro" id="IPR051471">
    <property type="entry name" value="Bacterial_PTS_sugar_comp"/>
</dbReference>
<evidence type="ECO:0000256" key="6">
    <source>
        <dbReference type="ARBA" id="ARBA00022683"/>
    </source>
</evidence>
<gene>
    <name evidence="9" type="ORF">OW729_07275</name>
</gene>
<dbReference type="SUPFAM" id="SSF53062">
    <property type="entry name" value="PTS system fructose IIA component-like"/>
    <property type="match status" value="1"/>
</dbReference>
<name>A0ABT4DB03_9CLOT</name>
<dbReference type="InterPro" id="IPR036662">
    <property type="entry name" value="PTS_EIIA_man-typ_sf"/>
</dbReference>
<evidence type="ECO:0000259" key="8">
    <source>
        <dbReference type="PROSITE" id="PS51096"/>
    </source>
</evidence>
<evidence type="ECO:0000256" key="5">
    <source>
        <dbReference type="ARBA" id="ARBA00022679"/>
    </source>
</evidence>